<feature type="transmembrane region" description="Helical" evidence="1">
    <location>
        <begin position="15"/>
        <end position="37"/>
    </location>
</feature>
<gene>
    <name evidence="2" type="ORF">METZ01_LOCUS300441</name>
</gene>
<dbReference type="EMBL" id="UINC01093285">
    <property type="protein sequence ID" value="SVC47587.1"/>
    <property type="molecule type" value="Genomic_DNA"/>
</dbReference>
<protein>
    <submittedName>
        <fullName evidence="2">Uncharacterized protein</fullName>
    </submittedName>
</protein>
<sequence length="45" mass="5275">MDGIKEIWESLPPWVWSKIMIITGLIVIFLSLNYAAISSRRKRNK</sequence>
<evidence type="ECO:0000256" key="1">
    <source>
        <dbReference type="SAM" id="Phobius"/>
    </source>
</evidence>
<reference evidence="2" key="1">
    <citation type="submission" date="2018-05" db="EMBL/GenBank/DDBJ databases">
        <authorList>
            <person name="Lanie J.A."/>
            <person name="Ng W.-L."/>
            <person name="Kazmierczak K.M."/>
            <person name="Andrzejewski T.M."/>
            <person name="Davidsen T.M."/>
            <person name="Wayne K.J."/>
            <person name="Tettelin H."/>
            <person name="Glass J.I."/>
            <person name="Rusch D."/>
            <person name="Podicherti R."/>
            <person name="Tsui H.-C.T."/>
            <person name="Winkler M.E."/>
        </authorList>
    </citation>
    <scope>NUCLEOTIDE SEQUENCE</scope>
</reference>
<organism evidence="2">
    <name type="scientific">marine metagenome</name>
    <dbReference type="NCBI Taxonomy" id="408172"/>
    <lineage>
        <taxon>unclassified sequences</taxon>
        <taxon>metagenomes</taxon>
        <taxon>ecological metagenomes</taxon>
    </lineage>
</organism>
<evidence type="ECO:0000313" key="2">
    <source>
        <dbReference type="EMBL" id="SVC47587.1"/>
    </source>
</evidence>
<accession>A0A382MIL0</accession>
<keyword evidence="1" id="KW-0472">Membrane</keyword>
<name>A0A382MIL0_9ZZZZ</name>
<keyword evidence="1" id="KW-1133">Transmembrane helix</keyword>
<dbReference type="AlphaFoldDB" id="A0A382MIL0"/>
<proteinExistence type="predicted"/>
<keyword evidence="1" id="KW-0812">Transmembrane</keyword>